<protein>
    <submittedName>
        <fullName evidence="3">Uncharacterized protein</fullName>
    </submittedName>
</protein>
<feature type="region of interest" description="Disordered" evidence="1">
    <location>
        <begin position="90"/>
        <end position="110"/>
    </location>
</feature>
<feature type="compositionally biased region" description="Polar residues" evidence="1">
    <location>
        <begin position="211"/>
        <end position="241"/>
    </location>
</feature>
<gene>
    <name evidence="3" type="ORF">Pcinc_023769</name>
</gene>
<evidence type="ECO:0000313" key="4">
    <source>
        <dbReference type="Proteomes" id="UP001286313"/>
    </source>
</evidence>
<name>A0AAE1FBA3_PETCI</name>
<dbReference type="Proteomes" id="UP001286313">
    <property type="component" value="Unassembled WGS sequence"/>
</dbReference>
<feature type="region of interest" description="Disordered" evidence="1">
    <location>
        <begin position="132"/>
        <end position="162"/>
    </location>
</feature>
<evidence type="ECO:0000256" key="1">
    <source>
        <dbReference type="SAM" id="MobiDB-lite"/>
    </source>
</evidence>
<accession>A0AAE1FBA3</accession>
<dbReference type="EMBL" id="JAWQEG010002568">
    <property type="protein sequence ID" value="KAK3871065.1"/>
    <property type="molecule type" value="Genomic_DNA"/>
</dbReference>
<evidence type="ECO:0000256" key="2">
    <source>
        <dbReference type="SAM" id="Phobius"/>
    </source>
</evidence>
<feature type="compositionally biased region" description="Basic and acidic residues" evidence="1">
    <location>
        <begin position="138"/>
        <end position="150"/>
    </location>
</feature>
<keyword evidence="4" id="KW-1185">Reference proteome</keyword>
<keyword evidence="2" id="KW-0812">Transmembrane</keyword>
<feature type="compositionally biased region" description="Basic and acidic residues" evidence="1">
    <location>
        <begin position="49"/>
        <end position="60"/>
    </location>
</feature>
<comment type="caution">
    <text evidence="3">The sequence shown here is derived from an EMBL/GenBank/DDBJ whole genome shotgun (WGS) entry which is preliminary data.</text>
</comment>
<sequence length="362" mass="40568">MIVHSRSQYKDPSLTQQLLCEVDDLQLMYTLLQLLHQQHHQQQQQQRSVEGERRRGELPRQDAVAEEVDVRETDPLKGDEIHREPAEIISIADQPPAHTPPASNPTARPLRPRLLKAPTCLGVGNFWPRRYSVSSRSCSDEKSDGSEFSRSDSLPSENGGKGEVATLSVNSIYTESVGSAISPNSSRLSLRSELSRTHSLSHPHTHYPRSRANTADNSNAHPQRNRPTTSSFRLQIPGQESQRSRRPSLLSLRSLARSLNPYFSIDYDYDSFDYDPYQAAAGGGPGGMPYPTYLPHEPVPKLSFTQKLAFPTLVQNSIDRPKPRDPYMEAEHNMNTFAKIITIVVLALVTVLVLGVLYKLLQ</sequence>
<feature type="region of interest" description="Disordered" evidence="1">
    <location>
        <begin position="179"/>
        <end position="247"/>
    </location>
</feature>
<proteinExistence type="predicted"/>
<feature type="compositionally biased region" description="Low complexity" evidence="1">
    <location>
        <begin position="182"/>
        <end position="198"/>
    </location>
</feature>
<feature type="region of interest" description="Disordered" evidence="1">
    <location>
        <begin position="43"/>
        <end position="72"/>
    </location>
</feature>
<keyword evidence="2" id="KW-1133">Transmembrane helix</keyword>
<keyword evidence="2" id="KW-0472">Membrane</keyword>
<reference evidence="3" key="1">
    <citation type="submission" date="2023-10" db="EMBL/GenBank/DDBJ databases">
        <title>Genome assemblies of two species of porcelain crab, Petrolisthes cinctipes and Petrolisthes manimaculis (Anomura: Porcellanidae).</title>
        <authorList>
            <person name="Angst P."/>
        </authorList>
    </citation>
    <scope>NUCLEOTIDE SEQUENCE</scope>
    <source>
        <strain evidence="3">PB745_01</strain>
        <tissue evidence="3">Gill</tissue>
    </source>
</reference>
<evidence type="ECO:0000313" key="3">
    <source>
        <dbReference type="EMBL" id="KAK3871065.1"/>
    </source>
</evidence>
<organism evidence="3 4">
    <name type="scientific">Petrolisthes cinctipes</name>
    <name type="common">Flat porcelain crab</name>
    <dbReference type="NCBI Taxonomy" id="88211"/>
    <lineage>
        <taxon>Eukaryota</taxon>
        <taxon>Metazoa</taxon>
        <taxon>Ecdysozoa</taxon>
        <taxon>Arthropoda</taxon>
        <taxon>Crustacea</taxon>
        <taxon>Multicrustacea</taxon>
        <taxon>Malacostraca</taxon>
        <taxon>Eumalacostraca</taxon>
        <taxon>Eucarida</taxon>
        <taxon>Decapoda</taxon>
        <taxon>Pleocyemata</taxon>
        <taxon>Anomura</taxon>
        <taxon>Galatheoidea</taxon>
        <taxon>Porcellanidae</taxon>
        <taxon>Petrolisthes</taxon>
    </lineage>
</organism>
<feature type="transmembrane region" description="Helical" evidence="2">
    <location>
        <begin position="340"/>
        <end position="361"/>
    </location>
</feature>
<feature type="compositionally biased region" description="Basic residues" evidence="1">
    <location>
        <begin position="199"/>
        <end position="209"/>
    </location>
</feature>
<dbReference type="AlphaFoldDB" id="A0AAE1FBA3"/>